<name>A0A915D0B7_9BILA</name>
<dbReference type="Proteomes" id="UP000887574">
    <property type="component" value="Unplaced"/>
</dbReference>
<proteinExistence type="predicted"/>
<reference evidence="2" key="1">
    <citation type="submission" date="2022-11" db="UniProtKB">
        <authorList>
            <consortium name="WormBaseParasite"/>
        </authorList>
    </citation>
    <scope>IDENTIFICATION</scope>
</reference>
<evidence type="ECO:0000313" key="2">
    <source>
        <dbReference type="WBParaSite" id="jg14575"/>
    </source>
</evidence>
<dbReference type="AlphaFoldDB" id="A0A915D0B7"/>
<dbReference type="WBParaSite" id="jg14575">
    <property type="protein sequence ID" value="jg14575"/>
    <property type="gene ID" value="jg14575"/>
</dbReference>
<sequence>MVGGVMVGAKAAWPVIAAFFKRAVVAFRLYSFGDPLLDKIFGNGAHHQYWCGIDVEAITKSVFELVKMLSPPP</sequence>
<protein>
    <submittedName>
        <fullName evidence="2">Uncharacterized protein</fullName>
    </submittedName>
</protein>
<keyword evidence="1" id="KW-1185">Reference proteome</keyword>
<evidence type="ECO:0000313" key="1">
    <source>
        <dbReference type="Proteomes" id="UP000887574"/>
    </source>
</evidence>
<accession>A0A915D0B7</accession>
<organism evidence="1 2">
    <name type="scientific">Ditylenchus dipsaci</name>
    <dbReference type="NCBI Taxonomy" id="166011"/>
    <lineage>
        <taxon>Eukaryota</taxon>
        <taxon>Metazoa</taxon>
        <taxon>Ecdysozoa</taxon>
        <taxon>Nematoda</taxon>
        <taxon>Chromadorea</taxon>
        <taxon>Rhabditida</taxon>
        <taxon>Tylenchina</taxon>
        <taxon>Tylenchomorpha</taxon>
        <taxon>Sphaerularioidea</taxon>
        <taxon>Anguinidae</taxon>
        <taxon>Anguininae</taxon>
        <taxon>Ditylenchus</taxon>
    </lineage>
</organism>